<sequence>MRQDFRLGGIGDIFQTSTCSLTTYLAPTPPPDPRRPAPNPRRHPLLPALLALHACQRTGTARHLVDTVSGAASRHGAHRADPGRDHVNAPHAEMDGIDSIPARFEAKGE</sequence>
<reference evidence="2" key="1">
    <citation type="journal article" date="2023" name="Mol. Phylogenet. Evol.">
        <title>Genome-scale phylogeny and comparative genomics of the fungal order Sordariales.</title>
        <authorList>
            <person name="Hensen N."/>
            <person name="Bonometti L."/>
            <person name="Westerberg I."/>
            <person name="Brannstrom I.O."/>
            <person name="Guillou S."/>
            <person name="Cros-Aarteil S."/>
            <person name="Calhoun S."/>
            <person name="Haridas S."/>
            <person name="Kuo A."/>
            <person name="Mondo S."/>
            <person name="Pangilinan J."/>
            <person name="Riley R."/>
            <person name="LaButti K."/>
            <person name="Andreopoulos B."/>
            <person name="Lipzen A."/>
            <person name="Chen C."/>
            <person name="Yan M."/>
            <person name="Daum C."/>
            <person name="Ng V."/>
            <person name="Clum A."/>
            <person name="Steindorff A."/>
            <person name="Ohm R.A."/>
            <person name="Martin F."/>
            <person name="Silar P."/>
            <person name="Natvig D.O."/>
            <person name="Lalanne C."/>
            <person name="Gautier V."/>
            <person name="Ament-Velasquez S.L."/>
            <person name="Kruys A."/>
            <person name="Hutchinson M.I."/>
            <person name="Powell A.J."/>
            <person name="Barry K."/>
            <person name="Miller A.N."/>
            <person name="Grigoriev I.V."/>
            <person name="Debuchy R."/>
            <person name="Gladieux P."/>
            <person name="Hiltunen Thoren M."/>
            <person name="Johannesson H."/>
        </authorList>
    </citation>
    <scope>NUCLEOTIDE SEQUENCE</scope>
    <source>
        <strain evidence="2">CBS 123565</strain>
    </source>
</reference>
<feature type="region of interest" description="Disordered" evidence="1">
    <location>
        <begin position="21"/>
        <end position="43"/>
    </location>
</feature>
<feature type="region of interest" description="Disordered" evidence="1">
    <location>
        <begin position="70"/>
        <end position="109"/>
    </location>
</feature>
<keyword evidence="3" id="KW-1185">Reference proteome</keyword>
<dbReference type="Proteomes" id="UP001304895">
    <property type="component" value="Unassembled WGS sequence"/>
</dbReference>
<evidence type="ECO:0000256" key="1">
    <source>
        <dbReference type="SAM" id="MobiDB-lite"/>
    </source>
</evidence>
<evidence type="ECO:0000313" key="3">
    <source>
        <dbReference type="Proteomes" id="UP001304895"/>
    </source>
</evidence>
<evidence type="ECO:0000313" key="2">
    <source>
        <dbReference type="EMBL" id="KAK4136695.1"/>
    </source>
</evidence>
<comment type="caution">
    <text evidence="2">The sequence shown here is derived from an EMBL/GenBank/DDBJ whole genome shotgun (WGS) entry which is preliminary data.</text>
</comment>
<feature type="compositionally biased region" description="Pro residues" evidence="1">
    <location>
        <begin position="27"/>
        <end position="39"/>
    </location>
</feature>
<reference evidence="2" key="2">
    <citation type="submission" date="2023-05" db="EMBL/GenBank/DDBJ databases">
        <authorList>
            <consortium name="Lawrence Berkeley National Laboratory"/>
            <person name="Steindorff A."/>
            <person name="Hensen N."/>
            <person name="Bonometti L."/>
            <person name="Westerberg I."/>
            <person name="Brannstrom I.O."/>
            <person name="Guillou S."/>
            <person name="Cros-Aarteil S."/>
            <person name="Calhoun S."/>
            <person name="Haridas S."/>
            <person name="Kuo A."/>
            <person name="Mondo S."/>
            <person name="Pangilinan J."/>
            <person name="Riley R."/>
            <person name="Labutti K."/>
            <person name="Andreopoulos B."/>
            <person name="Lipzen A."/>
            <person name="Chen C."/>
            <person name="Yanf M."/>
            <person name="Daum C."/>
            <person name="Ng V."/>
            <person name="Clum A."/>
            <person name="Ohm R."/>
            <person name="Martin F."/>
            <person name="Silar P."/>
            <person name="Natvig D."/>
            <person name="Lalanne C."/>
            <person name="Gautier V."/>
            <person name="Ament-Velasquez S.L."/>
            <person name="Kruys A."/>
            <person name="Hutchinson M.I."/>
            <person name="Powell A.J."/>
            <person name="Barry K."/>
            <person name="Miller A.N."/>
            <person name="Grigoriev I.V."/>
            <person name="Debuchy R."/>
            <person name="Gladieux P."/>
            <person name="Thoren M.H."/>
            <person name="Johannesson H."/>
        </authorList>
    </citation>
    <scope>NUCLEOTIDE SEQUENCE</scope>
    <source>
        <strain evidence="2">CBS 123565</strain>
    </source>
</reference>
<protein>
    <submittedName>
        <fullName evidence="2">Uncharacterized protein</fullName>
    </submittedName>
</protein>
<proteinExistence type="predicted"/>
<name>A0AAN6UQ81_9PEZI</name>
<dbReference type="EMBL" id="MU853403">
    <property type="protein sequence ID" value="KAK4136695.1"/>
    <property type="molecule type" value="Genomic_DNA"/>
</dbReference>
<accession>A0AAN6UQ81</accession>
<dbReference type="AlphaFoldDB" id="A0AAN6UQ81"/>
<organism evidence="2 3">
    <name type="scientific">Trichocladium antarcticum</name>
    <dbReference type="NCBI Taxonomy" id="1450529"/>
    <lineage>
        <taxon>Eukaryota</taxon>
        <taxon>Fungi</taxon>
        <taxon>Dikarya</taxon>
        <taxon>Ascomycota</taxon>
        <taxon>Pezizomycotina</taxon>
        <taxon>Sordariomycetes</taxon>
        <taxon>Sordariomycetidae</taxon>
        <taxon>Sordariales</taxon>
        <taxon>Chaetomiaceae</taxon>
        <taxon>Trichocladium</taxon>
    </lineage>
</organism>
<feature type="compositionally biased region" description="Basic and acidic residues" evidence="1">
    <location>
        <begin position="78"/>
        <end position="94"/>
    </location>
</feature>
<gene>
    <name evidence="2" type="ORF">BT67DRAFT_439694</name>
</gene>